<evidence type="ECO:0000256" key="1">
    <source>
        <dbReference type="SAM" id="MobiDB-lite"/>
    </source>
</evidence>
<feature type="transmembrane region" description="Helical" evidence="2">
    <location>
        <begin position="65"/>
        <end position="86"/>
    </location>
</feature>
<dbReference type="EnsemblPlants" id="MELO3C028782.2.1">
    <property type="protein sequence ID" value="MELO3C028782.2.1"/>
    <property type="gene ID" value="MELO3C028782.2"/>
</dbReference>
<evidence type="ECO:0000313" key="3">
    <source>
        <dbReference type="EnsemblPlants" id="MELO3C028782.2.1"/>
    </source>
</evidence>
<proteinExistence type="predicted"/>
<feature type="region of interest" description="Disordered" evidence="1">
    <location>
        <begin position="106"/>
        <end position="126"/>
    </location>
</feature>
<organism evidence="3">
    <name type="scientific">Cucumis melo</name>
    <name type="common">Muskmelon</name>
    <dbReference type="NCBI Taxonomy" id="3656"/>
    <lineage>
        <taxon>Eukaryota</taxon>
        <taxon>Viridiplantae</taxon>
        <taxon>Streptophyta</taxon>
        <taxon>Embryophyta</taxon>
        <taxon>Tracheophyta</taxon>
        <taxon>Spermatophyta</taxon>
        <taxon>Magnoliopsida</taxon>
        <taxon>eudicotyledons</taxon>
        <taxon>Gunneridae</taxon>
        <taxon>Pentapetalae</taxon>
        <taxon>rosids</taxon>
        <taxon>fabids</taxon>
        <taxon>Cucurbitales</taxon>
        <taxon>Cucurbitaceae</taxon>
        <taxon>Benincaseae</taxon>
        <taxon>Cucumis</taxon>
    </lineage>
</organism>
<keyword evidence="2" id="KW-0812">Transmembrane</keyword>
<accession>A0A9I9E4V2</accession>
<name>A0A9I9E4V2_CUCME</name>
<feature type="region of interest" description="Disordered" evidence="1">
    <location>
        <begin position="145"/>
        <end position="172"/>
    </location>
</feature>
<feature type="compositionally biased region" description="Polar residues" evidence="1">
    <location>
        <begin position="108"/>
        <end position="126"/>
    </location>
</feature>
<feature type="compositionally biased region" description="Basic and acidic residues" evidence="1">
    <location>
        <begin position="145"/>
        <end position="155"/>
    </location>
</feature>
<dbReference type="AlphaFoldDB" id="A0A9I9E4V2"/>
<evidence type="ECO:0000256" key="2">
    <source>
        <dbReference type="SAM" id="Phobius"/>
    </source>
</evidence>
<keyword evidence="2" id="KW-0472">Membrane</keyword>
<protein>
    <submittedName>
        <fullName evidence="3">Uncharacterized protein</fullName>
    </submittedName>
</protein>
<reference evidence="3" key="1">
    <citation type="submission" date="2023-03" db="UniProtKB">
        <authorList>
            <consortium name="EnsemblPlants"/>
        </authorList>
    </citation>
    <scope>IDENTIFICATION</scope>
</reference>
<keyword evidence="2" id="KW-1133">Transmembrane helix</keyword>
<sequence length="172" mass="19158">MKAPKGCSITTIWGSPDVEKGVGERHVVSREVMPILDVISEMSRIGIPIFDVNVERFERETYRGFLPFVAIPVPSFVVFSLPPLFLPVYHGEHVNLDISIQRFDEETSSSNPIDEGSSSNPFDEGTNINEHLLIGSELRAKIDSTVVERPDVHHDDDDEQLSSPPRGSSDDE</sequence>
<dbReference type="Gramene" id="MELO3C028782.2.1">
    <property type="protein sequence ID" value="MELO3C028782.2.1"/>
    <property type="gene ID" value="MELO3C028782.2"/>
</dbReference>